<reference evidence="1 2" key="1">
    <citation type="submission" date="2015-12" db="EMBL/GenBank/DDBJ databases">
        <title>The genome of Folsomia candida.</title>
        <authorList>
            <person name="Faddeeva A."/>
            <person name="Derks M.F."/>
            <person name="Anvar Y."/>
            <person name="Smit S."/>
            <person name="Van Straalen N."/>
            <person name="Roelofs D."/>
        </authorList>
    </citation>
    <scope>NUCLEOTIDE SEQUENCE [LARGE SCALE GENOMIC DNA]</scope>
    <source>
        <strain evidence="1 2">VU population</strain>
        <tissue evidence="1">Whole body</tissue>
    </source>
</reference>
<comment type="caution">
    <text evidence="1">The sequence shown here is derived from an EMBL/GenBank/DDBJ whole genome shotgun (WGS) entry which is preliminary data.</text>
</comment>
<evidence type="ECO:0000313" key="2">
    <source>
        <dbReference type="Proteomes" id="UP000198287"/>
    </source>
</evidence>
<accession>A0A226CVR3</accession>
<proteinExistence type="predicted"/>
<keyword evidence="2" id="KW-1185">Reference proteome</keyword>
<protein>
    <submittedName>
        <fullName evidence="1">Uncharacterized protein</fullName>
    </submittedName>
</protein>
<dbReference type="Proteomes" id="UP000198287">
    <property type="component" value="Unassembled WGS sequence"/>
</dbReference>
<dbReference type="EMBL" id="LNIX01000070">
    <property type="protein sequence ID" value="OXA36850.1"/>
    <property type="molecule type" value="Genomic_DNA"/>
</dbReference>
<organism evidence="1 2">
    <name type="scientific">Folsomia candida</name>
    <name type="common">Springtail</name>
    <dbReference type="NCBI Taxonomy" id="158441"/>
    <lineage>
        <taxon>Eukaryota</taxon>
        <taxon>Metazoa</taxon>
        <taxon>Ecdysozoa</taxon>
        <taxon>Arthropoda</taxon>
        <taxon>Hexapoda</taxon>
        <taxon>Collembola</taxon>
        <taxon>Entomobryomorpha</taxon>
        <taxon>Isotomoidea</taxon>
        <taxon>Isotomidae</taxon>
        <taxon>Proisotominae</taxon>
        <taxon>Folsomia</taxon>
    </lineage>
</organism>
<name>A0A226CVR3_FOLCA</name>
<dbReference type="AlphaFoldDB" id="A0A226CVR3"/>
<sequence>MKKTRNFDRWHIQEQSSRSYFHSDWNLLIEIPYPPVDTGMKELSQDSPTCHVARNEMLFCHERKIRWSLHPGWRHELMWLRRYAVEIIALILRLARPPGNCVIISGGGAGSCALANETGWQVAHIKEGSLETGGESGWASLPVRRGCGPPQDTQAGGGLGEEIGRSVCAGPRNERAASLVGKKASFARLVFLLQRNNRERERERHSSEGDSRSLKVFLAPLLSFIFRTDKKAGGRTSLFVVTLDFPWLNLLILANCDHDDQDGVDIHHIKEILNQLC</sequence>
<evidence type="ECO:0000313" key="1">
    <source>
        <dbReference type="EMBL" id="OXA36850.1"/>
    </source>
</evidence>
<gene>
    <name evidence="1" type="ORF">Fcan01_28371</name>
</gene>